<proteinExistence type="predicted"/>
<evidence type="ECO:0000313" key="4">
    <source>
        <dbReference type="Proteomes" id="UP000182350"/>
    </source>
</evidence>
<feature type="region of interest" description="Disordered" evidence="1">
    <location>
        <begin position="1"/>
        <end position="20"/>
    </location>
</feature>
<protein>
    <submittedName>
        <fullName evidence="3">Uncharacterized protein</fullName>
    </submittedName>
</protein>
<keyword evidence="2" id="KW-0472">Membrane</keyword>
<reference evidence="3 4" key="1">
    <citation type="submission" date="2016-11" db="EMBL/GenBank/DDBJ databases">
        <authorList>
            <person name="Jaros S."/>
            <person name="Januszkiewicz K."/>
            <person name="Wedrychowicz H."/>
        </authorList>
    </citation>
    <scope>NUCLEOTIDE SEQUENCE [LARGE SCALE GENOMIC DNA]</scope>
    <source>
        <strain evidence="3 4">DSM 21637</strain>
    </source>
</reference>
<dbReference type="EMBL" id="FPJW01000006">
    <property type="protein sequence ID" value="SFX49091.1"/>
    <property type="molecule type" value="Genomic_DNA"/>
</dbReference>
<dbReference type="STRING" id="1122209.SAMN02745752_01840"/>
<dbReference type="AlphaFoldDB" id="A0A1K1XI80"/>
<evidence type="ECO:0000256" key="2">
    <source>
        <dbReference type="SAM" id="Phobius"/>
    </source>
</evidence>
<accession>A0A1K1XI80</accession>
<evidence type="ECO:0000256" key="1">
    <source>
        <dbReference type="SAM" id="MobiDB-lite"/>
    </source>
</evidence>
<evidence type="ECO:0000313" key="3">
    <source>
        <dbReference type="EMBL" id="SFX49091.1"/>
    </source>
</evidence>
<feature type="transmembrane region" description="Helical" evidence="2">
    <location>
        <begin position="111"/>
        <end position="131"/>
    </location>
</feature>
<gene>
    <name evidence="3" type="ORF">SAMN02745752_01840</name>
</gene>
<feature type="transmembrane region" description="Helical" evidence="2">
    <location>
        <begin position="29"/>
        <end position="51"/>
    </location>
</feature>
<name>A0A1K1XI80_9GAMM</name>
<feature type="transmembrane region" description="Helical" evidence="2">
    <location>
        <begin position="78"/>
        <end position="99"/>
    </location>
</feature>
<keyword evidence="4" id="KW-1185">Reference proteome</keyword>
<organism evidence="3 4">
    <name type="scientific">Marinospirillum alkaliphilum DSM 21637</name>
    <dbReference type="NCBI Taxonomy" id="1122209"/>
    <lineage>
        <taxon>Bacteria</taxon>
        <taxon>Pseudomonadati</taxon>
        <taxon>Pseudomonadota</taxon>
        <taxon>Gammaproteobacteria</taxon>
        <taxon>Oceanospirillales</taxon>
        <taxon>Oceanospirillaceae</taxon>
        <taxon>Marinospirillum</taxon>
    </lineage>
</organism>
<dbReference type="Proteomes" id="UP000182350">
    <property type="component" value="Unassembled WGS sequence"/>
</dbReference>
<keyword evidence="2" id="KW-0812">Transmembrane</keyword>
<dbReference type="OrthoDB" id="6119503at2"/>
<dbReference type="RefSeq" id="WP_072326158.1">
    <property type="nucleotide sequence ID" value="NZ_FPJW01000006.1"/>
</dbReference>
<keyword evidence="2" id="KW-1133">Transmembrane helix</keyword>
<sequence>MDDDWRKLAQKPEDRHKKIPERRRRRDPLLNLISIFGAVSWVLMLPILFLVEQARPEMETFFDRMLGLKVRPSWDETAYYYAFFLMLAVLLLAGFGLLLNSLRNRRKTDSIRINLVVVFTLSLLGVLHYLIRFVF</sequence>
<feature type="compositionally biased region" description="Basic and acidic residues" evidence="1">
    <location>
        <begin position="1"/>
        <end position="16"/>
    </location>
</feature>